<dbReference type="GO" id="GO:0010181">
    <property type="term" value="F:FMN binding"/>
    <property type="evidence" value="ECO:0007669"/>
    <property type="project" value="InterPro"/>
</dbReference>
<dbReference type="Pfam" id="PF00724">
    <property type="entry name" value="Oxidored_FMN"/>
    <property type="match status" value="1"/>
</dbReference>
<evidence type="ECO:0000256" key="4">
    <source>
        <dbReference type="ARBA" id="ARBA00022630"/>
    </source>
</evidence>
<dbReference type="Pfam" id="PF13450">
    <property type="entry name" value="NAD_binding_8"/>
    <property type="match status" value="1"/>
</dbReference>
<comment type="caution">
    <text evidence="11">The sequence shown here is derived from an EMBL/GenBank/DDBJ whole genome shotgun (WGS) entry which is preliminary data.</text>
</comment>
<keyword evidence="12" id="KW-1185">Reference proteome</keyword>
<evidence type="ECO:0000256" key="7">
    <source>
        <dbReference type="ARBA" id="ARBA00023002"/>
    </source>
</evidence>
<keyword evidence="5" id="KW-0288">FMN</keyword>
<accession>A0A939G1B2</accession>
<evidence type="ECO:0000256" key="9">
    <source>
        <dbReference type="ARBA" id="ARBA00023014"/>
    </source>
</evidence>
<dbReference type="RefSeq" id="WP_207258880.1">
    <property type="nucleotide sequence ID" value="NZ_JAFMPP010000014.1"/>
</dbReference>
<evidence type="ECO:0000256" key="6">
    <source>
        <dbReference type="ARBA" id="ARBA00022723"/>
    </source>
</evidence>
<gene>
    <name evidence="11" type="ORF">J1C48_15435</name>
</gene>
<sequence>MSEPLRRRYPLASAPIALRNQQLRSRVYLPAHQPGLAEDGLPGERYIDYHRQRARAGLGMQITGATPVLWSEVWADGLTLVNVDDRIIPGYRNLAKAVHDEGGLMLAQLAHVGAMETTGDAIVSASWERSELTFQMSREATADELETIAGLYEAAAARCREGHLDGVEVTMAHGMLLASFLSPAMNRRTDEFGGDLEGRTLFPRRILAGVRTAMGPDAIIGIRLPGDEMVEDGIDAAEAARIAKRLADTGQVDYVSVTAGNNTRTLARIDHWAPTPAPYGSFRHLARAVKDAVDIPVATVGRVTTLALAEEILVSGDADLVGMVRANIADPRLLSKGFEGSRAATRPCVGANVCINSLLDHKSLTCMVNPELGRRPDEIDRPIGAARSALVVGGGPAGLEAARRLSLRGFEVKLMEARNQLGGQLEQWSKTPSRMEFRKMIGWWEDELDRLDVDVVTGVEASMERVLSLDPAVVFLATGSTPLSDEKAAGRVASYAPYDAPLEGGHVLVRDEIGRLAAMLTAERLSTGWKKVTLVTSTLHPGQGEGITTAFSLLREMGRRGIEIIDRARLVRMEDRRAVLEGVFDEVRKPVENVDAIVSLLGARSHTPLFSELKAARLDVRTIGDARLPRDVTAAVRDAAETVWALQPSNDGVGGWQRATGDARRASVRSEAIKGAA</sequence>
<feature type="domain" description="NADH:flavin oxidoreductase/NADH oxidase N-terminal" evidence="10">
    <location>
        <begin position="14"/>
        <end position="336"/>
    </location>
</feature>
<dbReference type="SUPFAM" id="SSF51905">
    <property type="entry name" value="FAD/NAD(P)-binding domain"/>
    <property type="match status" value="1"/>
</dbReference>
<name>A0A939G1B2_9HYPH</name>
<comment type="cofactor">
    <cofactor evidence="2">
        <name>[4Fe-4S] cluster</name>
        <dbReference type="ChEBI" id="CHEBI:49883"/>
    </cofactor>
</comment>
<keyword evidence="7" id="KW-0560">Oxidoreductase</keyword>
<dbReference type="GO" id="GO:0046872">
    <property type="term" value="F:metal ion binding"/>
    <property type="evidence" value="ECO:0007669"/>
    <property type="project" value="UniProtKB-KW"/>
</dbReference>
<evidence type="ECO:0000256" key="2">
    <source>
        <dbReference type="ARBA" id="ARBA00001966"/>
    </source>
</evidence>
<dbReference type="Gene3D" id="3.20.20.70">
    <property type="entry name" value="Aldolase class I"/>
    <property type="match status" value="1"/>
</dbReference>
<comment type="cofactor">
    <cofactor evidence="1">
        <name>FMN</name>
        <dbReference type="ChEBI" id="CHEBI:58210"/>
    </cofactor>
</comment>
<reference evidence="11" key="1">
    <citation type="submission" date="2021-03" db="EMBL/GenBank/DDBJ databases">
        <title>Whole genome sequence of Jiella sp. CQZ9-1.</title>
        <authorList>
            <person name="Tuo L."/>
        </authorList>
    </citation>
    <scope>NUCLEOTIDE SEQUENCE</scope>
    <source>
        <strain evidence="11">CQZ9-1</strain>
    </source>
</reference>
<dbReference type="SUPFAM" id="SSF51395">
    <property type="entry name" value="FMN-linked oxidoreductases"/>
    <property type="match status" value="1"/>
</dbReference>
<comment type="similarity">
    <text evidence="3">In the N-terminal section; belongs to the NADH:flavin oxidoreductase/NADH oxidase family.</text>
</comment>
<keyword evidence="8" id="KW-0408">Iron</keyword>
<evidence type="ECO:0000256" key="8">
    <source>
        <dbReference type="ARBA" id="ARBA00023004"/>
    </source>
</evidence>
<evidence type="ECO:0000259" key="10">
    <source>
        <dbReference type="Pfam" id="PF00724"/>
    </source>
</evidence>
<keyword evidence="6" id="KW-0479">Metal-binding</keyword>
<dbReference type="InterPro" id="IPR051793">
    <property type="entry name" value="NADH:flavin_oxidoreductase"/>
</dbReference>
<dbReference type="InterPro" id="IPR013785">
    <property type="entry name" value="Aldolase_TIM"/>
</dbReference>
<proteinExistence type="inferred from homology"/>
<evidence type="ECO:0000256" key="5">
    <source>
        <dbReference type="ARBA" id="ARBA00022643"/>
    </source>
</evidence>
<dbReference type="GO" id="GO:0016491">
    <property type="term" value="F:oxidoreductase activity"/>
    <property type="evidence" value="ECO:0007669"/>
    <property type="project" value="UniProtKB-KW"/>
</dbReference>
<dbReference type="InterPro" id="IPR001155">
    <property type="entry name" value="OxRdtase_FMN_N"/>
</dbReference>
<evidence type="ECO:0000256" key="3">
    <source>
        <dbReference type="ARBA" id="ARBA00011048"/>
    </source>
</evidence>
<dbReference type="PANTHER" id="PTHR42917">
    <property type="entry name" value="2,4-DIENOYL-COA REDUCTASE"/>
    <property type="match status" value="1"/>
</dbReference>
<evidence type="ECO:0000313" key="11">
    <source>
        <dbReference type="EMBL" id="MBO0663971.1"/>
    </source>
</evidence>
<protein>
    <submittedName>
        <fullName evidence="11">NAD(P)-binding protein</fullName>
    </submittedName>
</protein>
<keyword evidence="4" id="KW-0285">Flavoprotein</keyword>
<dbReference type="EMBL" id="JAFMPP010000014">
    <property type="protein sequence ID" value="MBO0663971.1"/>
    <property type="molecule type" value="Genomic_DNA"/>
</dbReference>
<evidence type="ECO:0000256" key="1">
    <source>
        <dbReference type="ARBA" id="ARBA00001917"/>
    </source>
</evidence>
<dbReference type="GO" id="GO:0051536">
    <property type="term" value="F:iron-sulfur cluster binding"/>
    <property type="evidence" value="ECO:0007669"/>
    <property type="project" value="UniProtKB-KW"/>
</dbReference>
<dbReference type="PANTHER" id="PTHR42917:SF2">
    <property type="entry name" value="2,4-DIENOYL-COA REDUCTASE [(2E)-ENOYL-COA-PRODUCING]"/>
    <property type="match status" value="1"/>
</dbReference>
<dbReference type="AlphaFoldDB" id="A0A939G1B2"/>
<dbReference type="InterPro" id="IPR036188">
    <property type="entry name" value="FAD/NAD-bd_sf"/>
</dbReference>
<dbReference type="Gene3D" id="3.50.50.60">
    <property type="entry name" value="FAD/NAD(P)-binding domain"/>
    <property type="match status" value="1"/>
</dbReference>
<evidence type="ECO:0000313" key="12">
    <source>
        <dbReference type="Proteomes" id="UP000664122"/>
    </source>
</evidence>
<organism evidence="11 12">
    <name type="scientific">Jiella flava</name>
    <dbReference type="NCBI Taxonomy" id="2816857"/>
    <lineage>
        <taxon>Bacteria</taxon>
        <taxon>Pseudomonadati</taxon>
        <taxon>Pseudomonadota</taxon>
        <taxon>Alphaproteobacteria</taxon>
        <taxon>Hyphomicrobiales</taxon>
        <taxon>Aurantimonadaceae</taxon>
        <taxon>Jiella</taxon>
    </lineage>
</organism>
<dbReference type="Proteomes" id="UP000664122">
    <property type="component" value="Unassembled WGS sequence"/>
</dbReference>
<keyword evidence="9" id="KW-0411">Iron-sulfur</keyword>
<dbReference type="Gene3D" id="3.40.50.720">
    <property type="entry name" value="NAD(P)-binding Rossmann-like Domain"/>
    <property type="match status" value="1"/>
</dbReference>